<reference evidence="6 7" key="2">
    <citation type="submission" date="2021-01" db="EMBL/GenBank/DDBJ databases">
        <title>Genomic Encyclopedia of Type Strains, Phase IV (KMG-IV): sequencing the most valuable type-strain genomes for metagenomic binning, comparative biology and taxonomic classification.</title>
        <authorList>
            <person name="Goeker M."/>
        </authorList>
    </citation>
    <scope>NUCLEOTIDE SEQUENCE [LARGE SCALE GENOMIC DNA]</scope>
    <source>
        <strain evidence="6 7">DSM 6130</strain>
    </source>
</reference>
<feature type="domain" description="Polysaccharide export protein N-terminal" evidence="3">
    <location>
        <begin position="34"/>
        <end position="107"/>
    </location>
</feature>
<keyword evidence="7" id="KW-1185">Reference proteome</keyword>
<dbReference type="Gene3D" id="3.30.1950.10">
    <property type="entry name" value="wza like domain"/>
    <property type="match status" value="1"/>
</dbReference>
<dbReference type="PROSITE" id="PS51257">
    <property type="entry name" value="PROKAR_LIPOPROTEIN"/>
    <property type="match status" value="1"/>
</dbReference>
<evidence type="ECO:0000313" key="6">
    <source>
        <dbReference type="EMBL" id="MBM7850357.1"/>
    </source>
</evidence>
<reference evidence="5" key="3">
    <citation type="submission" date="2023-01" db="EMBL/GenBank/DDBJ databases">
        <authorList>
            <person name="Sun Q."/>
            <person name="Evtushenko L."/>
        </authorList>
    </citation>
    <scope>NUCLEOTIDE SEQUENCE</scope>
    <source>
        <strain evidence="5">VKM B-1606</strain>
    </source>
</reference>
<proteinExistence type="predicted"/>
<evidence type="ECO:0000259" key="4">
    <source>
        <dbReference type="Pfam" id="PF10531"/>
    </source>
</evidence>
<evidence type="ECO:0000256" key="1">
    <source>
        <dbReference type="ARBA" id="ARBA00022729"/>
    </source>
</evidence>
<feature type="chain" id="PRO_5040724478" evidence="2">
    <location>
        <begin position="25"/>
        <end position="186"/>
    </location>
</feature>
<feature type="domain" description="Soluble ligand binding" evidence="4">
    <location>
        <begin position="113"/>
        <end position="160"/>
    </location>
</feature>
<dbReference type="RefSeq" id="WP_204948794.1">
    <property type="nucleotide sequence ID" value="NZ_BSFF01000002.1"/>
</dbReference>
<dbReference type="Pfam" id="PF02563">
    <property type="entry name" value="Poly_export"/>
    <property type="match status" value="1"/>
</dbReference>
<keyword evidence="1 2" id="KW-0732">Signal</keyword>
<evidence type="ECO:0000313" key="7">
    <source>
        <dbReference type="Proteomes" id="UP000758856"/>
    </source>
</evidence>
<dbReference type="PANTHER" id="PTHR33619:SF3">
    <property type="entry name" value="POLYSACCHARIDE EXPORT PROTEIN GFCE-RELATED"/>
    <property type="match status" value="1"/>
</dbReference>
<gene>
    <name evidence="5" type="ORF">GCM10008170_16690</name>
    <name evidence="6" type="ORF">JOD31_000569</name>
</gene>
<dbReference type="Proteomes" id="UP001143400">
    <property type="component" value="Unassembled WGS sequence"/>
</dbReference>
<evidence type="ECO:0000313" key="8">
    <source>
        <dbReference type="Proteomes" id="UP001143400"/>
    </source>
</evidence>
<comment type="caution">
    <text evidence="5">The sequence shown here is derived from an EMBL/GenBank/DDBJ whole genome shotgun (WGS) entry which is preliminary data.</text>
</comment>
<dbReference type="InterPro" id="IPR019554">
    <property type="entry name" value="Soluble_ligand-bd"/>
</dbReference>
<dbReference type="Pfam" id="PF10531">
    <property type="entry name" value="SLBB"/>
    <property type="match status" value="1"/>
</dbReference>
<organism evidence="5 8">
    <name type="scientific">Methylopila capsulata</name>
    <dbReference type="NCBI Taxonomy" id="61654"/>
    <lineage>
        <taxon>Bacteria</taxon>
        <taxon>Pseudomonadati</taxon>
        <taxon>Pseudomonadota</taxon>
        <taxon>Alphaproteobacteria</taxon>
        <taxon>Hyphomicrobiales</taxon>
        <taxon>Methylopilaceae</taxon>
        <taxon>Methylopila</taxon>
    </lineage>
</organism>
<dbReference type="EMBL" id="BSFF01000002">
    <property type="protein sequence ID" value="GLK55650.1"/>
    <property type="molecule type" value="Genomic_DNA"/>
</dbReference>
<accession>A0A9W6IUY0</accession>
<dbReference type="InterPro" id="IPR049712">
    <property type="entry name" value="Poly_export"/>
</dbReference>
<dbReference type="EMBL" id="JAFBCY010000001">
    <property type="protein sequence ID" value="MBM7850357.1"/>
    <property type="molecule type" value="Genomic_DNA"/>
</dbReference>
<feature type="signal peptide" evidence="2">
    <location>
        <begin position="1"/>
        <end position="24"/>
    </location>
</feature>
<name>A0A9W6IUY0_9HYPH</name>
<dbReference type="PANTHER" id="PTHR33619">
    <property type="entry name" value="POLYSACCHARIDE EXPORT PROTEIN GFCE-RELATED"/>
    <property type="match status" value="1"/>
</dbReference>
<evidence type="ECO:0000313" key="5">
    <source>
        <dbReference type="EMBL" id="GLK55650.1"/>
    </source>
</evidence>
<reference evidence="5" key="1">
    <citation type="journal article" date="2014" name="Int. J. Syst. Evol. Microbiol.">
        <title>Complete genome sequence of Corynebacterium casei LMG S-19264T (=DSM 44701T), isolated from a smear-ripened cheese.</title>
        <authorList>
            <consortium name="US DOE Joint Genome Institute (JGI-PGF)"/>
            <person name="Walter F."/>
            <person name="Albersmeier A."/>
            <person name="Kalinowski J."/>
            <person name="Ruckert C."/>
        </authorList>
    </citation>
    <scope>NUCLEOTIDE SEQUENCE</scope>
    <source>
        <strain evidence="5">VKM B-1606</strain>
    </source>
</reference>
<dbReference type="InterPro" id="IPR003715">
    <property type="entry name" value="Poly_export_N"/>
</dbReference>
<sequence>MSTRLTLTLSFAAALLGACSGPRAVPPPLAAAFDEPYVLATGDRLRVSVFGQPNLSNSYTVEADGQIAMPLVGRYAVVNKTPDQVRTGLEARLKSGFLRDPNVSVEIEGYRPFYILGEVNSAGQYPYVVGMTAENAVAIASGFSPRAQKKTVELTRRHGDRVFKAEVPLTYPVRPGDTITVEERWF</sequence>
<evidence type="ECO:0000259" key="3">
    <source>
        <dbReference type="Pfam" id="PF02563"/>
    </source>
</evidence>
<dbReference type="GO" id="GO:0015159">
    <property type="term" value="F:polysaccharide transmembrane transporter activity"/>
    <property type="evidence" value="ECO:0007669"/>
    <property type="project" value="InterPro"/>
</dbReference>
<dbReference type="Proteomes" id="UP000758856">
    <property type="component" value="Unassembled WGS sequence"/>
</dbReference>
<protein>
    <submittedName>
        <fullName evidence="6">Polysaccharide export outer membrane protein</fullName>
    </submittedName>
</protein>
<evidence type="ECO:0000256" key="2">
    <source>
        <dbReference type="SAM" id="SignalP"/>
    </source>
</evidence>
<dbReference type="AlphaFoldDB" id="A0A9W6IUY0"/>